<proteinExistence type="predicted"/>
<dbReference type="RefSeq" id="WP_145346559.1">
    <property type="nucleotide sequence ID" value="NZ_SMLY01000072.1"/>
</dbReference>
<reference evidence="1 2" key="1">
    <citation type="submission" date="2019-07" db="EMBL/GenBank/DDBJ databases">
        <title>Genomic Encyclopedia of Archaeal and Bacterial Type Strains, Phase II (KMG-II): from individual species to whole genera.</title>
        <authorList>
            <person name="Goeker M."/>
        </authorList>
    </citation>
    <scope>NUCLEOTIDE SEQUENCE [LARGE SCALE GENOMIC DNA]</scope>
    <source>
        <strain evidence="1 2">ATCC BAA-252</strain>
    </source>
</reference>
<evidence type="ECO:0000313" key="2">
    <source>
        <dbReference type="Proteomes" id="UP000320593"/>
    </source>
</evidence>
<dbReference type="SUPFAM" id="SSF159709">
    <property type="entry name" value="PhnH-like"/>
    <property type="match status" value="1"/>
</dbReference>
<name>A0A562SKT5_9HYPH</name>
<dbReference type="EMBL" id="VLLF01000010">
    <property type="protein sequence ID" value="TWI81919.1"/>
    <property type="molecule type" value="Genomic_DNA"/>
</dbReference>
<dbReference type="Proteomes" id="UP000320593">
    <property type="component" value="Unassembled WGS sequence"/>
</dbReference>
<dbReference type="Pfam" id="PF05845">
    <property type="entry name" value="PhnH"/>
    <property type="match status" value="1"/>
</dbReference>
<comment type="caution">
    <text evidence="1">The sequence shown here is derived from an EMBL/GenBank/DDBJ whole genome shotgun (WGS) entry which is preliminary data.</text>
</comment>
<dbReference type="GO" id="GO:0019634">
    <property type="term" value="P:organic phosphonate metabolic process"/>
    <property type="evidence" value="ECO:0007669"/>
    <property type="project" value="InterPro"/>
</dbReference>
<dbReference type="AlphaFoldDB" id="A0A562SKT5"/>
<gene>
    <name evidence="1" type="ORF">JM93_03882</name>
</gene>
<organism evidence="1 2">
    <name type="scientific">Roseibium hamelinense</name>
    <dbReference type="NCBI Taxonomy" id="150831"/>
    <lineage>
        <taxon>Bacteria</taxon>
        <taxon>Pseudomonadati</taxon>
        <taxon>Pseudomonadota</taxon>
        <taxon>Alphaproteobacteria</taxon>
        <taxon>Hyphomicrobiales</taxon>
        <taxon>Stappiaceae</taxon>
        <taxon>Roseibium</taxon>
    </lineage>
</organism>
<protein>
    <submittedName>
        <fullName evidence="1">Alpha-D-ribose 1-methylphosphonate 5-triphosphate synthase subunit PhnH</fullName>
    </submittedName>
</protein>
<dbReference type="InterPro" id="IPR008772">
    <property type="entry name" value="Phosphonate_metab_PhnH"/>
</dbReference>
<sequence length="212" mass="22693">MSLETRQAPAGSNAVLAAGFSDPVHDAQRCFRALMNAMAQPGKRQTYDASQLKPPVPLTPMGAALALTLFDYDTAIWLDPGLARSLDVLAFLRFHTSAPIVSTPVEASFAIVSDPAQMSALSNFNQGSADYPDRSTTVILLNQTFSTDEHVELSGPGLKEPESFSSTPVPNGFWRQVQANNAQYPRGVDLVFAGTDKIAALPRSTRISPKGA</sequence>
<dbReference type="NCBIfam" id="TIGR03292">
    <property type="entry name" value="PhnH_redo"/>
    <property type="match status" value="1"/>
</dbReference>
<dbReference type="PIRSF" id="PIRSF020680">
    <property type="entry name" value="PhnH"/>
    <property type="match status" value="1"/>
</dbReference>
<evidence type="ECO:0000313" key="1">
    <source>
        <dbReference type="EMBL" id="TWI81919.1"/>
    </source>
</evidence>
<dbReference type="Gene3D" id="3.40.50.11310">
    <property type="entry name" value="Bacterial phosphonate metabolism protein PhnH"/>
    <property type="match status" value="1"/>
</dbReference>
<dbReference type="OrthoDB" id="9814509at2"/>
<accession>A0A562SKT5</accession>
<dbReference type="InterPro" id="IPR038058">
    <property type="entry name" value="PhnH-like_sp"/>
</dbReference>
<keyword evidence="2" id="KW-1185">Reference proteome</keyword>